<dbReference type="InterPro" id="IPR010730">
    <property type="entry name" value="HET"/>
</dbReference>
<sequence>MEENIPNAVLANTSLQLTVEPCFKLSLYQRLREPICRVLFGFTYFNLIDIPERGAQVKQMRRIYENAETVIIWLGPDSTGHQAGPAVEAVSTLPDFLCGKLGVTLADLADIKNVYEELSFKHRGKLPRPDKTSFSCPLFWANLVWLLLSYVLHPTFGFSNAYCWFASTAPGEMIQRPENWLNLLYLASNFCATDPRDVIYGLRGLIKSSKGSQLLDPDYSKSTEDVYRDSVEAALLDYENTDALCYLGGVEDSSWVPRWDKFMLFRNPFRFGRPMPWRPAGDTKPVRDIDKDSFRLSLTGLHLGTLAIVEPHCDTYFDDTVRKTENGRQQLREVWGRILGSLSAIKQAPFDREVLVFLAVSFAFGLDDGSHPSDHDLLLCRFVAYLKLVLEERVFDRFVPSHVAHECRDADGTLFGKPIWDFDYPESSFFVTDEGVLGCCMASVDRGDLLFVPLGSTYPHVLHQAQSHYRMRGFAFVHGNMEGGAEKASRVTVDIY</sequence>
<evidence type="ECO:0000313" key="2">
    <source>
        <dbReference type="EMBL" id="KAK8063678.1"/>
    </source>
</evidence>
<dbReference type="Pfam" id="PF06985">
    <property type="entry name" value="HET"/>
    <property type="match status" value="1"/>
</dbReference>
<dbReference type="PANTHER" id="PTHR24148">
    <property type="entry name" value="ANKYRIN REPEAT DOMAIN-CONTAINING PROTEIN 39 HOMOLOG-RELATED"/>
    <property type="match status" value="1"/>
</dbReference>
<evidence type="ECO:0000313" key="3">
    <source>
        <dbReference type="Proteomes" id="UP001446871"/>
    </source>
</evidence>
<name>A0ABR1V0U3_9PEZI</name>
<protein>
    <submittedName>
        <fullName evidence="2">Heterokaryon incompatibility protein 6- OR allele</fullName>
    </submittedName>
</protein>
<dbReference type="InterPro" id="IPR052895">
    <property type="entry name" value="HetReg/Transcr_Mod"/>
</dbReference>
<dbReference type="EMBL" id="JAQQWM010000005">
    <property type="protein sequence ID" value="KAK8063678.1"/>
    <property type="molecule type" value="Genomic_DNA"/>
</dbReference>
<accession>A0ABR1V0U3</accession>
<reference evidence="2 3" key="1">
    <citation type="submission" date="2023-01" db="EMBL/GenBank/DDBJ databases">
        <title>Analysis of 21 Apiospora genomes using comparative genomics revels a genus with tremendous synthesis potential of carbohydrate active enzymes and secondary metabolites.</title>
        <authorList>
            <person name="Sorensen T."/>
        </authorList>
    </citation>
    <scope>NUCLEOTIDE SEQUENCE [LARGE SCALE GENOMIC DNA]</scope>
    <source>
        <strain evidence="2 3">CBS 83171</strain>
    </source>
</reference>
<feature type="domain" description="Heterokaryon incompatibility" evidence="1">
    <location>
        <begin position="51"/>
        <end position="92"/>
    </location>
</feature>
<dbReference type="Proteomes" id="UP001446871">
    <property type="component" value="Unassembled WGS sequence"/>
</dbReference>
<dbReference type="PANTHER" id="PTHR24148:SF82">
    <property type="entry name" value="HETEROKARYON INCOMPATIBILITY DOMAIN-CONTAINING PROTEIN"/>
    <property type="match status" value="1"/>
</dbReference>
<evidence type="ECO:0000259" key="1">
    <source>
        <dbReference type="Pfam" id="PF06985"/>
    </source>
</evidence>
<organism evidence="2 3">
    <name type="scientific">Apiospora saccharicola</name>
    <dbReference type="NCBI Taxonomy" id="335842"/>
    <lineage>
        <taxon>Eukaryota</taxon>
        <taxon>Fungi</taxon>
        <taxon>Dikarya</taxon>
        <taxon>Ascomycota</taxon>
        <taxon>Pezizomycotina</taxon>
        <taxon>Sordariomycetes</taxon>
        <taxon>Xylariomycetidae</taxon>
        <taxon>Amphisphaeriales</taxon>
        <taxon>Apiosporaceae</taxon>
        <taxon>Apiospora</taxon>
    </lineage>
</organism>
<keyword evidence="3" id="KW-1185">Reference proteome</keyword>
<comment type="caution">
    <text evidence="2">The sequence shown here is derived from an EMBL/GenBank/DDBJ whole genome shotgun (WGS) entry which is preliminary data.</text>
</comment>
<proteinExistence type="predicted"/>
<gene>
    <name evidence="2" type="ORF">PG996_008330</name>
</gene>